<proteinExistence type="predicted"/>
<evidence type="ECO:0000313" key="1">
    <source>
        <dbReference type="EMBL" id="KKN75439.1"/>
    </source>
</evidence>
<name>A0A0F9T8D7_9ZZZZ</name>
<dbReference type="AlphaFoldDB" id="A0A0F9T8D7"/>
<organism evidence="1">
    <name type="scientific">marine sediment metagenome</name>
    <dbReference type="NCBI Taxonomy" id="412755"/>
    <lineage>
        <taxon>unclassified sequences</taxon>
        <taxon>metagenomes</taxon>
        <taxon>ecological metagenomes</taxon>
    </lineage>
</organism>
<comment type="caution">
    <text evidence="1">The sequence shown here is derived from an EMBL/GenBank/DDBJ whole genome shotgun (WGS) entry which is preliminary data.</text>
</comment>
<dbReference type="EMBL" id="LAZR01000310">
    <property type="protein sequence ID" value="KKN75439.1"/>
    <property type="molecule type" value="Genomic_DNA"/>
</dbReference>
<sequence length="40" mass="4545">MQTITKTENKKRKFGLETKITSCTVKSVHVTAGKPVRELR</sequence>
<gene>
    <name evidence="1" type="ORF">LCGC14_0380600</name>
</gene>
<reference evidence="1" key="1">
    <citation type="journal article" date="2015" name="Nature">
        <title>Complex archaea that bridge the gap between prokaryotes and eukaryotes.</title>
        <authorList>
            <person name="Spang A."/>
            <person name="Saw J.H."/>
            <person name="Jorgensen S.L."/>
            <person name="Zaremba-Niedzwiedzka K."/>
            <person name="Martijn J."/>
            <person name="Lind A.E."/>
            <person name="van Eijk R."/>
            <person name="Schleper C."/>
            <person name="Guy L."/>
            <person name="Ettema T.J."/>
        </authorList>
    </citation>
    <scope>NUCLEOTIDE SEQUENCE</scope>
</reference>
<accession>A0A0F9T8D7</accession>
<protein>
    <submittedName>
        <fullName evidence="1">Uncharacterized protein</fullName>
    </submittedName>
</protein>